<dbReference type="InterPro" id="IPR052930">
    <property type="entry name" value="TA_antitoxin_MntA"/>
</dbReference>
<dbReference type="Gene3D" id="3.30.460.10">
    <property type="entry name" value="Beta Polymerase, domain 2"/>
    <property type="match status" value="1"/>
</dbReference>
<sequence length="107" mass="12167">MVDGIVNMGLSEKELAILRHILSRYPHIEEAVVFGSRAKGNYKPASDIDLAIKGEDLEKDDLSAVLADLEASLLPYFVDVVLYRRIQNEALKEHIDRVGRTIYRRDK</sequence>
<evidence type="ECO:0000313" key="2">
    <source>
        <dbReference type="EMBL" id="WWV65666.1"/>
    </source>
</evidence>
<protein>
    <submittedName>
        <fullName evidence="2">Nucleotidyltransferase domain-containing protein</fullName>
    </submittedName>
</protein>
<dbReference type="EMBL" id="CP146284">
    <property type="protein sequence ID" value="WWV65666.1"/>
    <property type="molecule type" value="Genomic_DNA"/>
</dbReference>
<dbReference type="Pfam" id="PF18765">
    <property type="entry name" value="Polbeta"/>
    <property type="match status" value="1"/>
</dbReference>
<name>A0ABZ2IND5_9BACT</name>
<dbReference type="CDD" id="cd05403">
    <property type="entry name" value="NT_KNTase_like"/>
    <property type="match status" value="1"/>
</dbReference>
<accession>A0ABZ2IND5</accession>
<dbReference type="PANTHER" id="PTHR43852:SF3">
    <property type="entry name" value="NUCLEOTIDYLTRANSFERASE"/>
    <property type="match status" value="1"/>
</dbReference>
<evidence type="ECO:0000313" key="3">
    <source>
        <dbReference type="Proteomes" id="UP001320603"/>
    </source>
</evidence>
<reference evidence="2 3" key="1">
    <citation type="submission" date="2024-02" db="EMBL/GenBank/DDBJ databases">
        <title>Whole genome sequencing of Parabacteroides sp. AD58.</title>
        <authorList>
            <person name="Chaplin A.V."/>
            <person name="Pikina A.P."/>
            <person name="Sokolova S.R."/>
            <person name="Korostin D.O."/>
            <person name="Efimov B.A."/>
        </authorList>
    </citation>
    <scope>NUCLEOTIDE SEQUENCE [LARGE SCALE GENOMIC DNA]</scope>
    <source>
        <strain evidence="2 3">AD58</strain>
    </source>
</reference>
<gene>
    <name evidence="2" type="ORF">NEE14_011750</name>
</gene>
<dbReference type="Proteomes" id="UP001320603">
    <property type="component" value="Chromosome"/>
</dbReference>
<evidence type="ECO:0000259" key="1">
    <source>
        <dbReference type="Pfam" id="PF18765"/>
    </source>
</evidence>
<feature type="domain" description="Polymerase beta nucleotidyltransferase" evidence="1">
    <location>
        <begin position="18"/>
        <end position="107"/>
    </location>
</feature>
<dbReference type="InterPro" id="IPR043519">
    <property type="entry name" value="NT_sf"/>
</dbReference>
<organism evidence="2 3">
    <name type="scientific">Parabacteroides absconsus</name>
    <dbReference type="NCBI Taxonomy" id="2951805"/>
    <lineage>
        <taxon>Bacteria</taxon>
        <taxon>Pseudomonadati</taxon>
        <taxon>Bacteroidota</taxon>
        <taxon>Bacteroidia</taxon>
        <taxon>Bacteroidales</taxon>
        <taxon>Tannerellaceae</taxon>
        <taxon>Parabacteroides</taxon>
    </lineage>
</organism>
<dbReference type="RefSeq" id="WP_251966653.1">
    <property type="nucleotide sequence ID" value="NZ_CP146284.1"/>
</dbReference>
<keyword evidence="3" id="KW-1185">Reference proteome</keyword>
<dbReference type="SUPFAM" id="SSF81301">
    <property type="entry name" value="Nucleotidyltransferase"/>
    <property type="match status" value="1"/>
</dbReference>
<dbReference type="PANTHER" id="PTHR43852">
    <property type="entry name" value="NUCLEOTIDYLTRANSFERASE"/>
    <property type="match status" value="1"/>
</dbReference>
<proteinExistence type="predicted"/>
<dbReference type="InterPro" id="IPR041633">
    <property type="entry name" value="Polbeta"/>
</dbReference>